<dbReference type="SUPFAM" id="SSF103473">
    <property type="entry name" value="MFS general substrate transporter"/>
    <property type="match status" value="1"/>
</dbReference>
<comment type="subcellular location">
    <subcellularLocation>
        <location evidence="1">Membrane</location>
        <topology evidence="1">Multi-pass membrane protein</topology>
    </subcellularLocation>
</comment>
<evidence type="ECO:0000256" key="4">
    <source>
        <dbReference type="ARBA" id="ARBA00023136"/>
    </source>
</evidence>
<keyword evidence="4 5" id="KW-0472">Membrane</keyword>
<evidence type="ECO:0000256" key="2">
    <source>
        <dbReference type="ARBA" id="ARBA00022692"/>
    </source>
</evidence>
<feature type="transmembrane region" description="Helical" evidence="5">
    <location>
        <begin position="246"/>
        <end position="266"/>
    </location>
</feature>
<keyword evidence="2 5" id="KW-0812">Transmembrane</keyword>
<reference evidence="7" key="1">
    <citation type="journal article" date="2020" name="Stud. Mycol.">
        <title>101 Dothideomycetes genomes: a test case for predicting lifestyles and emergence of pathogens.</title>
        <authorList>
            <person name="Haridas S."/>
            <person name="Albert R."/>
            <person name="Binder M."/>
            <person name="Bloem J."/>
            <person name="Labutti K."/>
            <person name="Salamov A."/>
            <person name="Andreopoulos B."/>
            <person name="Baker S."/>
            <person name="Barry K."/>
            <person name="Bills G."/>
            <person name="Bluhm B."/>
            <person name="Cannon C."/>
            <person name="Castanera R."/>
            <person name="Culley D."/>
            <person name="Daum C."/>
            <person name="Ezra D."/>
            <person name="Gonzalez J."/>
            <person name="Henrissat B."/>
            <person name="Kuo A."/>
            <person name="Liang C."/>
            <person name="Lipzen A."/>
            <person name="Lutzoni F."/>
            <person name="Magnuson J."/>
            <person name="Mondo S."/>
            <person name="Nolan M."/>
            <person name="Ohm R."/>
            <person name="Pangilinan J."/>
            <person name="Park H.-J."/>
            <person name="Ramirez L."/>
            <person name="Alfaro M."/>
            <person name="Sun H."/>
            <person name="Tritt A."/>
            <person name="Yoshinaga Y."/>
            <person name="Zwiers L.-H."/>
            <person name="Turgeon B."/>
            <person name="Goodwin S."/>
            <person name="Spatafora J."/>
            <person name="Crous P."/>
            <person name="Grigoriev I."/>
        </authorList>
    </citation>
    <scope>NUCLEOTIDE SEQUENCE</scope>
    <source>
        <strain evidence="7">CBS 183.55</strain>
    </source>
</reference>
<feature type="transmembrane region" description="Helical" evidence="5">
    <location>
        <begin position="182"/>
        <end position="204"/>
    </location>
</feature>
<dbReference type="GO" id="GO:0022857">
    <property type="term" value="F:transmembrane transporter activity"/>
    <property type="evidence" value="ECO:0007669"/>
    <property type="project" value="TreeGrafter"/>
</dbReference>
<evidence type="ECO:0000256" key="3">
    <source>
        <dbReference type="ARBA" id="ARBA00022989"/>
    </source>
</evidence>
<keyword evidence="3 5" id="KW-1133">Transmembrane helix</keyword>
<dbReference type="GeneID" id="54347808"/>
<dbReference type="InterPro" id="IPR036259">
    <property type="entry name" value="MFS_trans_sf"/>
</dbReference>
<feature type="chain" id="PRO_5025375664" evidence="6">
    <location>
        <begin position="17"/>
        <end position="400"/>
    </location>
</feature>
<name>A0A6A5RC56_9PLEO</name>
<sequence length="400" mass="42953">MFLIALLFWARLYTLSFTYCLPKPFDSPKWILFSALTVFEVVSAICGAAASSSMFIVGRAIAGLDSAGMMNGTIVVMRAVVPRKNNPLLQRLIGAVFGVVDVCFYIDLPLRTVVAAILLMVLHLPERELDQAATVENKSIPGILSSLDPISLATGFLVTQILRLKTATSPMRILTQRSIALSFLYTFSSQATMPVGTHYIPLFFQAVKSCSPLASGLATLPFLLSLVIGSIISGGLVQLIGYPVPFMIASAILGSISAGLISTWHVNIHKSMFSGFQVLFGFGTGIGTQQLSMMAQIVLPKADQPTGVALMFFRKNLGGITFVGVTQNVFANDLASKLSSIPGLRLDKVVIVQMGATSIKDMVAQQYLAQLIGTWLVTLSMVGATLVEWRSTIGNSTEDT</sequence>
<proteinExistence type="predicted"/>
<keyword evidence="6" id="KW-0732">Signal</keyword>
<organism evidence="7 8">
    <name type="scientific">Didymella exigua CBS 183.55</name>
    <dbReference type="NCBI Taxonomy" id="1150837"/>
    <lineage>
        <taxon>Eukaryota</taxon>
        <taxon>Fungi</taxon>
        <taxon>Dikarya</taxon>
        <taxon>Ascomycota</taxon>
        <taxon>Pezizomycotina</taxon>
        <taxon>Dothideomycetes</taxon>
        <taxon>Pleosporomycetidae</taxon>
        <taxon>Pleosporales</taxon>
        <taxon>Pleosporineae</taxon>
        <taxon>Didymellaceae</taxon>
        <taxon>Didymella</taxon>
    </lineage>
</organism>
<dbReference type="PANTHER" id="PTHR23501:SF201">
    <property type="entry name" value="MFS AFLATOXIN EFFLUX PUMP"/>
    <property type="match status" value="1"/>
</dbReference>
<evidence type="ECO:0000256" key="5">
    <source>
        <dbReference type="SAM" id="Phobius"/>
    </source>
</evidence>
<dbReference type="GO" id="GO:0005886">
    <property type="term" value="C:plasma membrane"/>
    <property type="evidence" value="ECO:0007669"/>
    <property type="project" value="TreeGrafter"/>
</dbReference>
<evidence type="ECO:0000256" key="1">
    <source>
        <dbReference type="ARBA" id="ARBA00004141"/>
    </source>
</evidence>
<dbReference type="AlphaFoldDB" id="A0A6A5RC56"/>
<dbReference type="Gene3D" id="1.20.1250.20">
    <property type="entry name" value="MFS general substrate transporter like domains"/>
    <property type="match status" value="1"/>
</dbReference>
<dbReference type="EMBL" id="ML978981">
    <property type="protein sequence ID" value="KAF1925835.1"/>
    <property type="molecule type" value="Genomic_DNA"/>
</dbReference>
<gene>
    <name evidence="7" type="ORF">M421DRAFT_398007</name>
</gene>
<evidence type="ECO:0000313" key="7">
    <source>
        <dbReference type="EMBL" id="KAF1925835.1"/>
    </source>
</evidence>
<accession>A0A6A5RC56</accession>
<protein>
    <submittedName>
        <fullName evidence="7">MFS general substrate transporter</fullName>
    </submittedName>
</protein>
<dbReference type="Proteomes" id="UP000800082">
    <property type="component" value="Unassembled WGS sequence"/>
</dbReference>
<dbReference type="RefSeq" id="XP_033446087.1">
    <property type="nucleotide sequence ID" value="XM_033590150.1"/>
</dbReference>
<evidence type="ECO:0000256" key="6">
    <source>
        <dbReference type="SAM" id="SignalP"/>
    </source>
</evidence>
<feature type="transmembrane region" description="Helical" evidence="5">
    <location>
        <begin position="30"/>
        <end position="50"/>
    </location>
</feature>
<feature type="transmembrane region" description="Helical" evidence="5">
    <location>
        <begin position="62"/>
        <end position="81"/>
    </location>
</feature>
<feature type="transmembrane region" description="Helical" evidence="5">
    <location>
        <begin position="93"/>
        <end position="122"/>
    </location>
</feature>
<feature type="transmembrane region" description="Helical" evidence="5">
    <location>
        <begin position="216"/>
        <end position="240"/>
    </location>
</feature>
<evidence type="ECO:0000313" key="8">
    <source>
        <dbReference type="Proteomes" id="UP000800082"/>
    </source>
</evidence>
<keyword evidence="8" id="KW-1185">Reference proteome</keyword>
<dbReference type="PANTHER" id="PTHR23501">
    <property type="entry name" value="MAJOR FACILITATOR SUPERFAMILY"/>
    <property type="match status" value="1"/>
</dbReference>
<dbReference type="OrthoDB" id="10021397at2759"/>
<feature type="signal peptide" evidence="6">
    <location>
        <begin position="1"/>
        <end position="16"/>
    </location>
</feature>